<gene>
    <name evidence="9" type="primary">dusC</name>
    <name evidence="14" type="ORF">I8J31_18890</name>
</gene>
<evidence type="ECO:0000256" key="11">
    <source>
        <dbReference type="PIRSR" id="PIRSR006621-1"/>
    </source>
</evidence>
<dbReference type="GO" id="GO:0000049">
    <property type="term" value="F:tRNA binding"/>
    <property type="evidence" value="ECO:0007669"/>
    <property type="project" value="UniProtKB-UniRule"/>
</dbReference>
<evidence type="ECO:0000259" key="13">
    <source>
        <dbReference type="Pfam" id="PF01207"/>
    </source>
</evidence>
<feature type="binding site" evidence="9">
    <location>
        <begin position="254"/>
        <end position="256"/>
    </location>
    <ligand>
        <name>FMN</name>
        <dbReference type="ChEBI" id="CHEBI:58210"/>
    </ligand>
</feature>
<dbReference type="InterPro" id="IPR042270">
    <property type="entry name" value="DusC_C"/>
</dbReference>
<dbReference type="Gene3D" id="1.20.225.30">
    <property type="entry name" value="Dihydrouridine synthase, C-terminal recognition domain"/>
    <property type="match status" value="1"/>
</dbReference>
<comment type="similarity">
    <text evidence="9">Belongs to the Dus family. DusC subfamily.</text>
</comment>
<feature type="binding site" evidence="9 12">
    <location>
        <begin position="278"/>
        <end position="279"/>
    </location>
    <ligand>
        <name>FMN</name>
        <dbReference type="ChEBI" id="CHEBI:58210"/>
    </ligand>
</feature>
<keyword evidence="7 9" id="KW-0694">RNA-binding</keyword>
<dbReference type="AlphaFoldDB" id="A0A934JS77"/>
<evidence type="ECO:0000256" key="4">
    <source>
        <dbReference type="ARBA" id="ARBA00022643"/>
    </source>
</evidence>
<dbReference type="SUPFAM" id="SSF51395">
    <property type="entry name" value="FMN-linked oxidoreductases"/>
    <property type="match status" value="1"/>
</dbReference>
<comment type="similarity">
    <text evidence="10">Belongs to the dus family.</text>
</comment>
<sequence length="371" mass="41734">MCSDAHQIALSYFSGYFFITNQNSFIFFLHNSLTYFVNNSSKAPLPLKNTNTNNQIILAVAPMEGVMDHTMRELLSQIGGMNYLVSEFIRVTQYPIPTSTFKRLVPENKNQSQTIYQHPVHTQLLGSNPDLMAESAHAAVKAGATHIDINFGCPAKRVNGHGGGSVLLQTPESLHKIMHAIRKELPAQIPLSAKIRLGYEDETLLFDNVSAIESAGTDKLTVHGRTKKDGYKPPARWEKIGEIQDKTKMTVVANGDITDTSSLLKCQAITGCNHFMIGRGSLNNPFIYQDLRAALRNEAIEDHQNQFAKIFAYYTVRLQQDYDEVATLGRLKQWCGHLRFEFDAIRENLQVLRRCKTVSELTQTIERVTKT</sequence>
<dbReference type="InterPro" id="IPR018517">
    <property type="entry name" value="tRNA_hU_synthase_CS"/>
</dbReference>
<dbReference type="InterPro" id="IPR032886">
    <property type="entry name" value="DusC"/>
</dbReference>
<evidence type="ECO:0000256" key="7">
    <source>
        <dbReference type="ARBA" id="ARBA00022884"/>
    </source>
</evidence>
<feature type="active site" description="Proton donor" evidence="9 11">
    <location>
        <position position="153"/>
    </location>
</feature>
<feature type="site" description="Interacts with tRNA; defines subfamily-specific binding signature" evidence="9">
    <location>
        <position position="90"/>
    </location>
</feature>
<evidence type="ECO:0000256" key="6">
    <source>
        <dbReference type="ARBA" id="ARBA00022857"/>
    </source>
</evidence>
<feature type="site" description="Interacts with tRNA; defines subfamily-specific binding signature" evidence="9">
    <location>
        <position position="332"/>
    </location>
</feature>
<dbReference type="Proteomes" id="UP000628710">
    <property type="component" value="Unassembled WGS sequence"/>
</dbReference>
<feature type="binding site" evidence="9 12">
    <location>
        <position position="194"/>
    </location>
    <ligand>
        <name>FMN</name>
        <dbReference type="ChEBI" id="CHEBI:58210"/>
    </ligand>
</feature>
<dbReference type="GO" id="GO:0050660">
    <property type="term" value="F:flavin adenine dinucleotide binding"/>
    <property type="evidence" value="ECO:0007669"/>
    <property type="project" value="InterPro"/>
</dbReference>
<comment type="function">
    <text evidence="9">Catalyzes the synthesis of 5,6-dihydrouridine (D), a modified base found in the D-loop of most tRNAs, via the reduction of the C5-C6 double bond in target uridines. Specifically modifies U16 in tRNAs.</text>
</comment>
<dbReference type="InterPro" id="IPR001269">
    <property type="entry name" value="DUS_fam"/>
</dbReference>
<keyword evidence="5 9" id="KW-0819">tRNA processing</keyword>
<dbReference type="PANTHER" id="PTHR45846:SF1">
    <property type="entry name" value="TRNA-DIHYDROURIDINE(47) SYNTHASE [NAD(P)(+)]-LIKE"/>
    <property type="match status" value="1"/>
</dbReference>
<comment type="catalytic activity">
    <reaction evidence="9">
        <text>5,6-dihydrouridine(16) in tRNA + NAD(+) = uridine(16) in tRNA + NADH + H(+)</text>
        <dbReference type="Rhea" id="RHEA:53380"/>
        <dbReference type="Rhea" id="RHEA-COMP:13543"/>
        <dbReference type="Rhea" id="RHEA-COMP:13544"/>
        <dbReference type="ChEBI" id="CHEBI:15378"/>
        <dbReference type="ChEBI" id="CHEBI:57540"/>
        <dbReference type="ChEBI" id="CHEBI:57945"/>
        <dbReference type="ChEBI" id="CHEBI:65315"/>
        <dbReference type="ChEBI" id="CHEBI:74443"/>
    </reaction>
</comment>
<protein>
    <recommendedName>
        <fullName evidence="9">tRNA-dihydrouridine(16) synthase</fullName>
        <ecNumber evidence="9">1.3.1.-</ecNumber>
    </recommendedName>
    <alternativeName>
        <fullName evidence="9">U16-specific dihydrouridine synthase</fullName>
        <shortName evidence="9">U16-specific Dus</shortName>
    </alternativeName>
    <alternativeName>
        <fullName evidence="9">tRNA-dihydrouridine synthase C</fullName>
    </alternativeName>
</protein>
<keyword evidence="3 9" id="KW-0285">Flavoprotein</keyword>
<feature type="site" description="Interacts with tRNA" evidence="9">
    <location>
        <position position="150"/>
    </location>
</feature>
<evidence type="ECO:0000313" key="15">
    <source>
        <dbReference type="Proteomes" id="UP000628710"/>
    </source>
</evidence>
<comment type="caution">
    <text evidence="14">The sequence shown here is derived from an EMBL/GenBank/DDBJ whole genome shotgun (WGS) entry which is preliminary data.</text>
</comment>
<feature type="site" description="Interacts with tRNA" evidence="9">
    <location>
        <position position="231"/>
    </location>
</feature>
<dbReference type="EC" id="1.3.1.-" evidence="9"/>
<keyword evidence="15" id="KW-1185">Reference proteome</keyword>
<reference evidence="14" key="1">
    <citation type="submission" date="2020-12" db="EMBL/GenBank/DDBJ databases">
        <title>Marinomonas arctica sp. nov., a psychrotolerant bacterium isolated from the Arctic.</title>
        <authorList>
            <person name="Zhang Y."/>
        </authorList>
    </citation>
    <scope>NUCLEOTIDE SEQUENCE</scope>
    <source>
        <strain evidence="14">C1424</strain>
    </source>
</reference>
<feature type="domain" description="DUS-like FMN-binding" evidence="13">
    <location>
        <begin position="60"/>
        <end position="348"/>
    </location>
</feature>
<dbReference type="InterPro" id="IPR035587">
    <property type="entry name" value="DUS-like_FMN-bd"/>
</dbReference>
<feature type="site" description="Interacts with tRNA; defines subfamily-specific binding signature" evidence="9">
    <location>
        <position position="330"/>
    </location>
</feature>
<evidence type="ECO:0000256" key="8">
    <source>
        <dbReference type="ARBA" id="ARBA00023002"/>
    </source>
</evidence>
<dbReference type="InterPro" id="IPR013785">
    <property type="entry name" value="Aldolase_TIM"/>
</dbReference>
<dbReference type="PANTHER" id="PTHR45846">
    <property type="entry name" value="TRNA-DIHYDROURIDINE(47) SYNTHASE [NAD(P)(+)]-LIKE"/>
    <property type="match status" value="1"/>
</dbReference>
<evidence type="ECO:0000256" key="9">
    <source>
        <dbReference type="HAMAP-Rule" id="MF_02043"/>
    </source>
</evidence>
<dbReference type="CDD" id="cd02801">
    <property type="entry name" value="DUS_like_FMN"/>
    <property type="match status" value="1"/>
</dbReference>
<accession>A0A934JS77</accession>
<dbReference type="HAMAP" id="MF_02043">
    <property type="entry name" value="DusC_subfam"/>
    <property type="match status" value="1"/>
</dbReference>
<comment type="caution">
    <text evidence="9">Lacks conserved residue(s) required for the propagation of feature annotation.</text>
</comment>
<dbReference type="Pfam" id="PF01207">
    <property type="entry name" value="Dus"/>
    <property type="match status" value="1"/>
</dbReference>
<comment type="catalytic activity">
    <reaction evidence="9">
        <text>5,6-dihydrouridine(16) in tRNA + NADP(+) = uridine(16) in tRNA + NADPH + H(+)</text>
        <dbReference type="Rhea" id="RHEA:53376"/>
        <dbReference type="Rhea" id="RHEA-COMP:13543"/>
        <dbReference type="Rhea" id="RHEA-COMP:13544"/>
        <dbReference type="ChEBI" id="CHEBI:15378"/>
        <dbReference type="ChEBI" id="CHEBI:57783"/>
        <dbReference type="ChEBI" id="CHEBI:58349"/>
        <dbReference type="ChEBI" id="CHEBI:65315"/>
        <dbReference type="ChEBI" id="CHEBI:74443"/>
    </reaction>
</comment>
<keyword evidence="6 9" id="KW-0521">NADP</keyword>
<keyword evidence="2 9" id="KW-0820">tRNA-binding</keyword>
<evidence type="ECO:0000256" key="1">
    <source>
        <dbReference type="ARBA" id="ARBA00001917"/>
    </source>
</evidence>
<dbReference type="EMBL" id="JAEMNX010000030">
    <property type="protein sequence ID" value="MBJ7539743.1"/>
    <property type="molecule type" value="Genomic_DNA"/>
</dbReference>
<evidence type="ECO:0000256" key="2">
    <source>
        <dbReference type="ARBA" id="ARBA00022555"/>
    </source>
</evidence>
<keyword evidence="12" id="KW-0547">Nucleotide-binding</keyword>
<dbReference type="GO" id="GO:0010181">
    <property type="term" value="F:FMN binding"/>
    <property type="evidence" value="ECO:0007669"/>
    <property type="project" value="UniProtKB-UniRule"/>
</dbReference>
<keyword evidence="4 9" id="KW-0288">FMN</keyword>
<evidence type="ECO:0000256" key="5">
    <source>
        <dbReference type="ARBA" id="ARBA00022694"/>
    </source>
</evidence>
<comment type="cofactor">
    <cofactor evidence="1 9 10 12">
        <name>FMN</name>
        <dbReference type="ChEBI" id="CHEBI:58210"/>
    </cofactor>
</comment>
<dbReference type="GO" id="GO:0017150">
    <property type="term" value="F:tRNA dihydrouridine synthase activity"/>
    <property type="evidence" value="ECO:0007669"/>
    <property type="project" value="UniProtKB-UniRule"/>
</dbReference>
<feature type="site" description="Interacts with tRNA; defines subfamily-specific binding signature" evidence="9">
    <location>
        <position position="353"/>
    </location>
</feature>
<dbReference type="PROSITE" id="PS01136">
    <property type="entry name" value="UPF0034"/>
    <property type="match status" value="1"/>
</dbReference>
<organism evidence="14 15">
    <name type="scientific">Marinomonas transparens</name>
    <dbReference type="NCBI Taxonomy" id="2795388"/>
    <lineage>
        <taxon>Bacteria</taxon>
        <taxon>Pseudomonadati</taxon>
        <taxon>Pseudomonadota</taxon>
        <taxon>Gammaproteobacteria</taxon>
        <taxon>Oceanospirillales</taxon>
        <taxon>Oceanospirillaceae</taxon>
        <taxon>Marinomonas</taxon>
    </lineage>
</organism>
<evidence type="ECO:0000256" key="10">
    <source>
        <dbReference type="PIRNR" id="PIRNR006621"/>
    </source>
</evidence>
<dbReference type="PIRSF" id="PIRSF006621">
    <property type="entry name" value="Dus"/>
    <property type="match status" value="1"/>
</dbReference>
<feature type="binding site" evidence="9 12">
    <location>
        <position position="123"/>
    </location>
    <ligand>
        <name>FMN</name>
        <dbReference type="ChEBI" id="CHEBI:58210"/>
    </ligand>
</feature>
<proteinExistence type="inferred from homology"/>
<feature type="binding site" evidence="12">
    <location>
        <position position="223"/>
    </location>
    <ligand>
        <name>FMN</name>
        <dbReference type="ChEBI" id="CHEBI:58210"/>
    </ligand>
</feature>
<evidence type="ECO:0000313" key="14">
    <source>
        <dbReference type="EMBL" id="MBJ7539743.1"/>
    </source>
</evidence>
<evidence type="ECO:0000256" key="3">
    <source>
        <dbReference type="ARBA" id="ARBA00022630"/>
    </source>
</evidence>
<dbReference type="Gene3D" id="3.20.20.70">
    <property type="entry name" value="Aldolase class I"/>
    <property type="match status" value="1"/>
</dbReference>
<evidence type="ECO:0000256" key="12">
    <source>
        <dbReference type="PIRSR" id="PIRSR006621-2"/>
    </source>
</evidence>
<name>A0A934JS77_9GAMM</name>
<keyword evidence="8 9" id="KW-0560">Oxidoreductase</keyword>